<evidence type="ECO:0000256" key="3">
    <source>
        <dbReference type="ARBA" id="ARBA00023163"/>
    </source>
</evidence>
<dbReference type="Gene3D" id="1.10.357.10">
    <property type="entry name" value="Tetracycline Repressor, domain 2"/>
    <property type="match status" value="1"/>
</dbReference>
<evidence type="ECO:0000313" key="6">
    <source>
        <dbReference type="EMBL" id="ARU56488.1"/>
    </source>
</evidence>
<feature type="domain" description="HTH tetR-type" evidence="5">
    <location>
        <begin position="9"/>
        <end position="69"/>
    </location>
</feature>
<protein>
    <submittedName>
        <fullName evidence="6">TetR family transcriptional regulator</fullName>
    </submittedName>
</protein>
<proteinExistence type="predicted"/>
<dbReference type="InterPro" id="IPR009057">
    <property type="entry name" value="Homeodomain-like_sf"/>
</dbReference>
<accession>A0A1Y0I7L1</accession>
<evidence type="ECO:0000259" key="5">
    <source>
        <dbReference type="PROSITE" id="PS50977"/>
    </source>
</evidence>
<sequence length="186" mass="19772">MRYSADHKAALRKKLVAAAGALCKENGFGVTGVDALMATVGLSGGAFYGHFKTKSDLLNDIVANELATTRARFEAMQGGDGASAEALLRAYFSRLHVDNPGMGCALPSLSNEVARANDEVKETYEKGLQALHDLLAENLPNPERAWALLAMAAGTISMARAVKSPEMQERILSSAVDLMLSELSTD</sequence>
<keyword evidence="1" id="KW-0805">Transcription regulation</keyword>
<dbReference type="SUPFAM" id="SSF46689">
    <property type="entry name" value="Homeodomain-like"/>
    <property type="match status" value="1"/>
</dbReference>
<dbReference type="InterPro" id="IPR001647">
    <property type="entry name" value="HTH_TetR"/>
</dbReference>
<dbReference type="PANTHER" id="PTHR47506:SF7">
    <property type="entry name" value="TRANSCRIPTIONAL REGULATORY PROTEIN"/>
    <property type="match status" value="1"/>
</dbReference>
<dbReference type="RefSeq" id="WP_087461469.1">
    <property type="nucleotide sequence ID" value="NZ_CP021425.1"/>
</dbReference>
<evidence type="ECO:0000313" key="7">
    <source>
        <dbReference type="Proteomes" id="UP000196027"/>
    </source>
</evidence>
<dbReference type="PROSITE" id="PS50977">
    <property type="entry name" value="HTH_TETR_2"/>
    <property type="match status" value="1"/>
</dbReference>
<feature type="DNA-binding region" description="H-T-H motif" evidence="4">
    <location>
        <begin position="32"/>
        <end position="51"/>
    </location>
</feature>
<dbReference type="PANTHER" id="PTHR47506">
    <property type="entry name" value="TRANSCRIPTIONAL REGULATORY PROTEIN"/>
    <property type="match status" value="1"/>
</dbReference>
<reference evidence="6 7" key="1">
    <citation type="submission" date="2017-05" db="EMBL/GenBank/DDBJ databases">
        <title>Genomic insights into alkan degradation activity of Oleiphilus messinensis.</title>
        <authorList>
            <person name="Kozyavkin S.A."/>
            <person name="Slesarev A.I."/>
            <person name="Golyshin P.N."/>
            <person name="Korzhenkov A."/>
            <person name="Golyshina O.N."/>
            <person name="Toshchakov S.V."/>
        </authorList>
    </citation>
    <scope>NUCLEOTIDE SEQUENCE [LARGE SCALE GENOMIC DNA]</scope>
    <source>
        <strain evidence="6 7">ME102</strain>
    </source>
</reference>
<name>A0A1Y0I7L1_9GAMM</name>
<dbReference type="PRINTS" id="PR00455">
    <property type="entry name" value="HTHTETR"/>
</dbReference>
<dbReference type="OrthoDB" id="9798857at2"/>
<dbReference type="EMBL" id="CP021425">
    <property type="protein sequence ID" value="ARU56488.1"/>
    <property type="molecule type" value="Genomic_DNA"/>
</dbReference>
<evidence type="ECO:0000256" key="1">
    <source>
        <dbReference type="ARBA" id="ARBA00023015"/>
    </source>
</evidence>
<organism evidence="6 7">
    <name type="scientific">Oleiphilus messinensis</name>
    <dbReference type="NCBI Taxonomy" id="141451"/>
    <lineage>
        <taxon>Bacteria</taxon>
        <taxon>Pseudomonadati</taxon>
        <taxon>Pseudomonadota</taxon>
        <taxon>Gammaproteobacteria</taxon>
        <taxon>Oceanospirillales</taxon>
        <taxon>Oleiphilaceae</taxon>
        <taxon>Oleiphilus</taxon>
    </lineage>
</organism>
<dbReference type="KEGG" id="ome:OLMES_2427"/>
<evidence type="ECO:0000256" key="2">
    <source>
        <dbReference type="ARBA" id="ARBA00023125"/>
    </source>
</evidence>
<dbReference type="Proteomes" id="UP000196027">
    <property type="component" value="Chromosome"/>
</dbReference>
<keyword evidence="3" id="KW-0804">Transcription</keyword>
<keyword evidence="7" id="KW-1185">Reference proteome</keyword>
<dbReference type="SUPFAM" id="SSF48498">
    <property type="entry name" value="Tetracyclin repressor-like, C-terminal domain"/>
    <property type="match status" value="1"/>
</dbReference>
<gene>
    <name evidence="6" type="ORF">OLMES_2427</name>
</gene>
<evidence type="ECO:0000256" key="4">
    <source>
        <dbReference type="PROSITE-ProRule" id="PRU00335"/>
    </source>
</evidence>
<dbReference type="Gene3D" id="1.10.10.60">
    <property type="entry name" value="Homeodomain-like"/>
    <property type="match status" value="1"/>
</dbReference>
<keyword evidence="2 4" id="KW-0238">DNA-binding</keyword>
<dbReference type="AlphaFoldDB" id="A0A1Y0I7L1"/>
<dbReference type="Pfam" id="PF00440">
    <property type="entry name" value="TetR_N"/>
    <property type="match status" value="1"/>
</dbReference>
<dbReference type="GO" id="GO:0003677">
    <property type="term" value="F:DNA binding"/>
    <property type="evidence" value="ECO:0007669"/>
    <property type="project" value="UniProtKB-UniRule"/>
</dbReference>
<dbReference type="InterPro" id="IPR036271">
    <property type="entry name" value="Tet_transcr_reg_TetR-rel_C_sf"/>
</dbReference>